<gene>
    <name evidence="2" type="ORF">E3P86_00457</name>
</gene>
<evidence type="ECO:0000256" key="1">
    <source>
        <dbReference type="SAM" id="MobiDB-lite"/>
    </source>
</evidence>
<sequence length="327" mass="37796">MRNMQPKSAPEDGVEVPQPSKLPSGWTYSSDQLTTTEIARADEVLMRQINDEQMSSASQTALTDEMQPSKLQRIATDFSDRIGDARGSFRSSKTGIQSFVSSVGKSVTILLKNFRHRSEGANLGNKTTLTRLENKVHERMKNMLKTDLQVEFANWAEDRKVPAAEWNEQYEIKLVTAKFNQRCTALYDEHMDRLLRRIRNLLETQHHIKRYKSVVFNCNQPKAFLQEVMHDNKGASVWLKNRKDKTEEDEYTKAHKGRFAPNYTPLETHKLENGQELEYAPILADLETRGVLTKSMISKLEAFQYKLEFYRDDAFTKPDFQFPHAVI</sequence>
<reference evidence="2 3" key="1">
    <citation type="submission" date="2019-03" db="EMBL/GenBank/DDBJ databases">
        <title>Sequencing 23 genomes of Wallemia ichthyophaga.</title>
        <authorList>
            <person name="Gostincar C."/>
        </authorList>
    </citation>
    <scope>NUCLEOTIDE SEQUENCE [LARGE SCALE GENOMIC DNA]</scope>
    <source>
        <strain evidence="2 3">EXF-6200</strain>
    </source>
</reference>
<dbReference type="AlphaFoldDB" id="A0A4T0KMQ7"/>
<proteinExistence type="predicted"/>
<feature type="region of interest" description="Disordered" evidence="1">
    <location>
        <begin position="1"/>
        <end position="28"/>
    </location>
</feature>
<name>A0A4T0KMQ7_WALIC</name>
<evidence type="ECO:0000313" key="3">
    <source>
        <dbReference type="Proteomes" id="UP000310689"/>
    </source>
</evidence>
<dbReference type="EMBL" id="SPOI01000010">
    <property type="protein sequence ID" value="TIB42196.1"/>
    <property type="molecule type" value="Genomic_DNA"/>
</dbReference>
<comment type="caution">
    <text evidence="2">The sequence shown here is derived from an EMBL/GenBank/DDBJ whole genome shotgun (WGS) entry which is preliminary data.</text>
</comment>
<dbReference type="Proteomes" id="UP000310689">
    <property type="component" value="Unassembled WGS sequence"/>
</dbReference>
<protein>
    <submittedName>
        <fullName evidence="2">Uncharacterized protein</fullName>
    </submittedName>
</protein>
<organism evidence="2 3">
    <name type="scientific">Wallemia ichthyophaga</name>
    <dbReference type="NCBI Taxonomy" id="245174"/>
    <lineage>
        <taxon>Eukaryota</taxon>
        <taxon>Fungi</taxon>
        <taxon>Dikarya</taxon>
        <taxon>Basidiomycota</taxon>
        <taxon>Wallemiomycotina</taxon>
        <taxon>Wallemiomycetes</taxon>
        <taxon>Wallemiales</taxon>
        <taxon>Wallemiaceae</taxon>
        <taxon>Wallemia</taxon>
    </lineage>
</organism>
<evidence type="ECO:0000313" key="2">
    <source>
        <dbReference type="EMBL" id="TIB42196.1"/>
    </source>
</evidence>
<accession>A0A4T0KMQ7</accession>